<dbReference type="PANTHER" id="PTHR13379:SF0">
    <property type="entry name" value="UPF0415 PROTEIN C7ORF25"/>
    <property type="match status" value="1"/>
</dbReference>
<gene>
    <name evidence="1" type="ORF">LIPSTDRAFT_72122</name>
</gene>
<dbReference type="EMBL" id="KV454295">
    <property type="protein sequence ID" value="ODQ72535.1"/>
    <property type="molecule type" value="Genomic_DNA"/>
</dbReference>
<keyword evidence="2" id="KW-1185">Reference proteome</keyword>
<name>A0A1E3Q4A1_LIPST</name>
<proteinExistence type="predicted"/>
<evidence type="ECO:0000313" key="1">
    <source>
        <dbReference type="EMBL" id="ODQ72535.1"/>
    </source>
</evidence>
<dbReference type="PANTHER" id="PTHR13379">
    <property type="entry name" value="UNCHARACTERIZED DUF1308"/>
    <property type="match status" value="1"/>
</dbReference>
<protein>
    <submittedName>
        <fullName evidence="1">Uncharacterized protein</fullName>
    </submittedName>
</protein>
<organism evidence="1 2">
    <name type="scientific">Lipomyces starkeyi NRRL Y-11557</name>
    <dbReference type="NCBI Taxonomy" id="675824"/>
    <lineage>
        <taxon>Eukaryota</taxon>
        <taxon>Fungi</taxon>
        <taxon>Dikarya</taxon>
        <taxon>Ascomycota</taxon>
        <taxon>Saccharomycotina</taxon>
        <taxon>Lipomycetes</taxon>
        <taxon>Lipomycetales</taxon>
        <taxon>Lipomycetaceae</taxon>
        <taxon>Lipomyces</taxon>
    </lineage>
</organism>
<accession>A0A1E3Q4A1</accession>
<sequence>MTAAYGAGALFTSSADHQHSRARSDECTSLLLEATLTRARILNSQVCSLASELAEAIATGHELHDGNRGNGTQRQHFNAPIWTIGQLFIRKFQNQVRKELEELEELLSLWPSSIVLEDKKLSHRLLSTNLPHLEAIWKIFTSGQYVGVISLGSSVKPGEHGDLIVDYGEHIIKVSRVTVQQIKRELGALKAEMVDDKDNFRARDWIPYLDVYKVAQRIASDVGNQPVEDPVLRYQGLKFLRSSRNVKRQVTIAFCGRSDSEEDRELLEIVKTEFELLLKVNVQVFNLTRVHNISTTELVNKVLANDTRYFLGQIPSVLNFDVTGLLCIVSDVTNLNPDQSQIRLESQQSVVSGTYKKSENALLFLKKQIEAERYQNVRDIIVSLVRGVHGRDRRILTCSSSVKDKLFDIVSKMGSSDEKRRTQLLFGSDETLRIDREEILVGIPKIKVFDTTSIRDGVAIDEQWIACNLPVFEREFGLKTGMEFMMVTGSYKMAKQLRSRPVEKFSKGILVLDSRSLLGGA</sequence>
<dbReference type="Proteomes" id="UP000094385">
    <property type="component" value="Unassembled WGS sequence"/>
</dbReference>
<dbReference type="OrthoDB" id="441890at2759"/>
<reference evidence="1 2" key="1">
    <citation type="journal article" date="2016" name="Proc. Natl. Acad. Sci. U.S.A.">
        <title>Comparative genomics of biotechnologically important yeasts.</title>
        <authorList>
            <person name="Riley R."/>
            <person name="Haridas S."/>
            <person name="Wolfe K.H."/>
            <person name="Lopes M.R."/>
            <person name="Hittinger C.T."/>
            <person name="Goeker M."/>
            <person name="Salamov A.A."/>
            <person name="Wisecaver J.H."/>
            <person name="Long T.M."/>
            <person name="Calvey C.H."/>
            <person name="Aerts A.L."/>
            <person name="Barry K.W."/>
            <person name="Choi C."/>
            <person name="Clum A."/>
            <person name="Coughlan A.Y."/>
            <person name="Deshpande S."/>
            <person name="Douglass A.P."/>
            <person name="Hanson S.J."/>
            <person name="Klenk H.-P."/>
            <person name="LaButti K.M."/>
            <person name="Lapidus A."/>
            <person name="Lindquist E.A."/>
            <person name="Lipzen A.M."/>
            <person name="Meier-Kolthoff J.P."/>
            <person name="Ohm R.A."/>
            <person name="Otillar R.P."/>
            <person name="Pangilinan J.L."/>
            <person name="Peng Y."/>
            <person name="Rokas A."/>
            <person name="Rosa C.A."/>
            <person name="Scheuner C."/>
            <person name="Sibirny A.A."/>
            <person name="Slot J.C."/>
            <person name="Stielow J.B."/>
            <person name="Sun H."/>
            <person name="Kurtzman C.P."/>
            <person name="Blackwell M."/>
            <person name="Grigoriev I.V."/>
            <person name="Jeffries T.W."/>
        </authorList>
    </citation>
    <scope>NUCLEOTIDE SEQUENCE [LARGE SCALE GENOMIC DNA]</scope>
    <source>
        <strain evidence="1 2">NRRL Y-11557</strain>
    </source>
</reference>
<dbReference type="AlphaFoldDB" id="A0A1E3Q4A1"/>
<evidence type="ECO:0000313" key="2">
    <source>
        <dbReference type="Proteomes" id="UP000094385"/>
    </source>
</evidence>